<evidence type="ECO:0000259" key="5">
    <source>
        <dbReference type="Pfam" id="PF22244"/>
    </source>
</evidence>
<dbReference type="SUPFAM" id="SSF53474">
    <property type="entry name" value="alpha/beta-Hydrolases"/>
    <property type="match status" value="1"/>
</dbReference>
<evidence type="ECO:0000256" key="4">
    <source>
        <dbReference type="SAM" id="SignalP"/>
    </source>
</evidence>
<sequence>MKPQLLILFLLASIYAFPQFKLTPEQESIRTEINKKTQTDYNTILQQLGITEIRPGANGNDPNAENAANYDETKADIYTNYPNPLIFNNGNPVTTAEDWQTRRLEIIADFENEVYGKLPENIPSVTWHIIEEKEENIDGIAVTRKTLEGKVDNSSYPEIEVNLQLSVSTPSNIKSPVPVMLMFGFSFPDWFPKNTFPQQKNAWQTNLLKQGWGFADLKAGSVQPDNGAGLTKGIIGLTNKGKNRTPEQWGSLRAWAWGASRVLDYFEKDNLIDATKVGITGHSRYGKAALVTLAFDERFAIGFISSSGAGGASLFRRNYGEVVENVASSGEYHWMAGNFIKYAGPLNWNDLPVDAHELIALCAPRPVFISSGNKGDNWVDPKGMFLAAVKASPVYELLEKKGIETAIFPPVETALIKGDVSYRQHNQGHVQTPNWETFIEFATRYFD</sequence>
<reference evidence="6 7" key="1">
    <citation type="submission" date="2016-10" db="EMBL/GenBank/DDBJ databases">
        <authorList>
            <person name="de Groot N.N."/>
        </authorList>
    </citation>
    <scope>NUCLEOTIDE SEQUENCE [LARGE SCALE GENOMIC DNA]</scope>
    <source>
        <strain evidence="6 7">DSM 18180</strain>
    </source>
</reference>
<dbReference type="AlphaFoldDB" id="A0A1K2IE54"/>
<keyword evidence="3" id="KW-0378">Hydrolase</keyword>
<keyword evidence="2 4" id="KW-0732">Signal</keyword>
<feature type="signal peptide" evidence="4">
    <location>
        <begin position="1"/>
        <end position="18"/>
    </location>
</feature>
<dbReference type="Proteomes" id="UP000182544">
    <property type="component" value="Unassembled WGS sequence"/>
</dbReference>
<accession>A0A1K2IE54</accession>
<keyword evidence="7" id="KW-1185">Reference proteome</keyword>
<dbReference type="EMBL" id="FPKV01000001">
    <property type="protein sequence ID" value="SFZ90701.1"/>
    <property type="molecule type" value="Genomic_DNA"/>
</dbReference>
<gene>
    <name evidence="6" type="ORF">SAMN05428642_1011089</name>
</gene>
<dbReference type="GO" id="GO:0052689">
    <property type="term" value="F:carboxylic ester hydrolase activity"/>
    <property type="evidence" value="ECO:0007669"/>
    <property type="project" value="UniProtKB-KW"/>
</dbReference>
<keyword evidence="1" id="KW-0719">Serine esterase</keyword>
<dbReference type="STRING" id="369401.SAMN05428642_1011089"/>
<proteinExistence type="predicted"/>
<evidence type="ECO:0000256" key="1">
    <source>
        <dbReference type="ARBA" id="ARBA00022487"/>
    </source>
</evidence>
<evidence type="ECO:0000256" key="2">
    <source>
        <dbReference type="ARBA" id="ARBA00022729"/>
    </source>
</evidence>
<evidence type="ECO:0000313" key="7">
    <source>
        <dbReference type="Proteomes" id="UP000182544"/>
    </source>
</evidence>
<feature type="chain" id="PRO_5011978490" description="4-O-methyl-glucuronoyl methylesterase-like domain-containing protein" evidence="4">
    <location>
        <begin position="19"/>
        <end position="447"/>
    </location>
</feature>
<dbReference type="Gene3D" id="3.40.50.1820">
    <property type="entry name" value="alpha/beta hydrolase"/>
    <property type="match status" value="1"/>
</dbReference>
<feature type="domain" description="4-O-methyl-glucuronoyl methylesterase-like" evidence="5">
    <location>
        <begin position="247"/>
        <end position="398"/>
    </location>
</feature>
<dbReference type="InterPro" id="IPR054579">
    <property type="entry name" value="GCE-like_dom"/>
</dbReference>
<dbReference type="Pfam" id="PF22244">
    <property type="entry name" value="GCE_fung"/>
    <property type="match status" value="1"/>
</dbReference>
<protein>
    <recommendedName>
        <fullName evidence="5">4-O-methyl-glucuronoyl methylesterase-like domain-containing protein</fullName>
    </recommendedName>
</protein>
<dbReference type="InterPro" id="IPR029058">
    <property type="entry name" value="AB_hydrolase_fold"/>
</dbReference>
<dbReference type="RefSeq" id="WP_072400701.1">
    <property type="nucleotide sequence ID" value="NZ_FPKV01000001.1"/>
</dbReference>
<organism evidence="6 7">
    <name type="scientific">Flaviramulus basaltis</name>
    <dbReference type="NCBI Taxonomy" id="369401"/>
    <lineage>
        <taxon>Bacteria</taxon>
        <taxon>Pseudomonadati</taxon>
        <taxon>Bacteroidota</taxon>
        <taxon>Flavobacteriia</taxon>
        <taxon>Flavobacteriales</taxon>
        <taxon>Flavobacteriaceae</taxon>
        <taxon>Flaviramulus</taxon>
    </lineage>
</organism>
<evidence type="ECO:0000313" key="6">
    <source>
        <dbReference type="EMBL" id="SFZ90701.1"/>
    </source>
</evidence>
<name>A0A1K2IE54_9FLAO</name>
<evidence type="ECO:0000256" key="3">
    <source>
        <dbReference type="ARBA" id="ARBA00022801"/>
    </source>
</evidence>